<dbReference type="PROSITE" id="PS51257">
    <property type="entry name" value="PROKAR_LIPOPROTEIN"/>
    <property type="match status" value="1"/>
</dbReference>
<dbReference type="Pfam" id="PF01177">
    <property type="entry name" value="Asp_Glu_race"/>
    <property type="match status" value="1"/>
</dbReference>
<dbReference type="RefSeq" id="WP_072285551.1">
    <property type="nucleotide sequence ID" value="NZ_CP015455.1"/>
</dbReference>
<dbReference type="STRING" id="29542.A6070_09515"/>
<dbReference type="SUPFAM" id="SSF53681">
    <property type="entry name" value="Aspartate/glutamate racemase"/>
    <property type="match status" value="2"/>
</dbReference>
<dbReference type="Proteomes" id="UP000182264">
    <property type="component" value="Chromosome"/>
</dbReference>
<dbReference type="InterPro" id="IPR001920">
    <property type="entry name" value="Asp/Glu_race"/>
</dbReference>
<proteinExistence type="inferred from homology"/>
<evidence type="ECO:0000313" key="3">
    <source>
        <dbReference type="EMBL" id="APG23741.1"/>
    </source>
</evidence>
<protein>
    <recommendedName>
        <fullName evidence="5">Aspartate racemase</fullName>
    </recommendedName>
</protein>
<evidence type="ECO:0000313" key="4">
    <source>
        <dbReference type="Proteomes" id="UP000182264"/>
    </source>
</evidence>
<dbReference type="EMBL" id="CP015518">
    <property type="protein sequence ID" value="APG23741.1"/>
    <property type="molecule type" value="Genomic_DNA"/>
</dbReference>
<dbReference type="KEGG" id="pace:A6070_09515"/>
<sequence>MKQMLMRSWLCILLLLIMTIGGCAVPPARDLDKDSARIHDLSIANVSEKRPIKTIGIIGGVSWASSIEYYRIMNELARDRLGGLSSAQILMYSIEFGEFSKQERLADKGDWTLMTRTILDAARRLERGGADFIVIASNTINSLAGAVEQEVGLPVLHIADATGEAIQKKGLRTVALLGTKYTMEQPFYRDRLKKYGVEAPGIVPACKTLRTTTASNSRSR</sequence>
<keyword evidence="2" id="KW-0413">Isomerase</keyword>
<dbReference type="PANTHER" id="PTHR21198">
    <property type="entry name" value="GLUTAMATE RACEMASE"/>
    <property type="match status" value="1"/>
</dbReference>
<name>A0A1L3GCR1_SYNAC</name>
<dbReference type="NCBIfam" id="TIGR00035">
    <property type="entry name" value="asp_race"/>
    <property type="match status" value="1"/>
</dbReference>
<dbReference type="PANTHER" id="PTHR21198:SF7">
    <property type="entry name" value="ASPARTATE-GLUTAMATE RACEMASE FAMILY"/>
    <property type="match status" value="1"/>
</dbReference>
<dbReference type="InterPro" id="IPR015942">
    <property type="entry name" value="Asp/Glu/hydantoin_racemase"/>
</dbReference>
<evidence type="ECO:0008006" key="5">
    <source>
        <dbReference type="Google" id="ProtNLM"/>
    </source>
</evidence>
<dbReference type="AlphaFoldDB" id="A0A1L3GCR1"/>
<reference evidence="3 4" key="1">
    <citation type="journal article" date="2017" name="Genome Announc.">
        <title>Complete Genome Sequences of Two Acetylene-Fermenting Pelobacter acetylenicus Strains.</title>
        <authorList>
            <person name="Sutton J.M."/>
            <person name="Baesman S.M."/>
            <person name="Fierst J.L."/>
            <person name="Poret-Peterson A.T."/>
            <person name="Oremland R.S."/>
            <person name="Dunlap D.S."/>
            <person name="Akob D.M."/>
        </authorList>
    </citation>
    <scope>NUCLEOTIDE SEQUENCE [LARGE SCALE GENOMIC DNA]</scope>
    <source>
        <strain evidence="3 4">DSM 3247</strain>
    </source>
</reference>
<dbReference type="InterPro" id="IPR004380">
    <property type="entry name" value="Asp_race"/>
</dbReference>
<dbReference type="GO" id="GO:0047661">
    <property type="term" value="F:amino-acid racemase activity"/>
    <property type="evidence" value="ECO:0007669"/>
    <property type="project" value="InterPro"/>
</dbReference>
<accession>A0A1L3GCR1</accession>
<dbReference type="Gene3D" id="3.40.50.1860">
    <property type="match status" value="1"/>
</dbReference>
<evidence type="ECO:0000256" key="1">
    <source>
        <dbReference type="ARBA" id="ARBA00007847"/>
    </source>
</evidence>
<gene>
    <name evidence="3" type="ORF">A7E75_00905</name>
</gene>
<evidence type="ECO:0000256" key="2">
    <source>
        <dbReference type="ARBA" id="ARBA00023235"/>
    </source>
</evidence>
<keyword evidence="4" id="KW-1185">Reference proteome</keyword>
<organism evidence="3 4">
    <name type="scientific">Syntrophotalea acetylenica</name>
    <name type="common">Pelobacter acetylenicus</name>
    <dbReference type="NCBI Taxonomy" id="29542"/>
    <lineage>
        <taxon>Bacteria</taxon>
        <taxon>Pseudomonadati</taxon>
        <taxon>Thermodesulfobacteriota</taxon>
        <taxon>Desulfuromonadia</taxon>
        <taxon>Desulfuromonadales</taxon>
        <taxon>Syntrophotaleaceae</taxon>
        <taxon>Syntrophotalea</taxon>
    </lineage>
</organism>
<comment type="similarity">
    <text evidence="1">Belongs to the aspartate/glutamate racemases family.</text>
</comment>